<name>A0A6G1SFN0_9ACAR</name>
<dbReference type="SUPFAM" id="SSF53738">
    <property type="entry name" value="Phosphoglucomutase, first 3 domains"/>
    <property type="match status" value="3"/>
</dbReference>
<dbReference type="InterPro" id="IPR005846">
    <property type="entry name" value="A-D-PHexomutase_a/b/a-III"/>
</dbReference>
<comment type="cofactor">
    <cofactor evidence="2">
        <name>Mg(2+)</name>
        <dbReference type="ChEBI" id="CHEBI:18420"/>
    </cofactor>
</comment>
<dbReference type="Pfam" id="PF02880">
    <property type="entry name" value="PGM_PMM_III"/>
    <property type="match status" value="1"/>
</dbReference>
<dbReference type="Pfam" id="PF02878">
    <property type="entry name" value="PGM_PMM_I"/>
    <property type="match status" value="1"/>
</dbReference>
<dbReference type="Pfam" id="PF02879">
    <property type="entry name" value="PGM_PMM_II"/>
    <property type="match status" value="1"/>
</dbReference>
<protein>
    <recommendedName>
        <fullName evidence="4">phosphoglucomutase (alpha-D-glucose-1,6-bisphosphate-dependent)</fullName>
        <ecNumber evidence="4">5.4.2.2</ecNumber>
    </recommendedName>
</protein>
<evidence type="ECO:0000259" key="16">
    <source>
        <dbReference type="Pfam" id="PF02880"/>
    </source>
</evidence>
<dbReference type="PRINTS" id="PR00509">
    <property type="entry name" value="PGMPMM"/>
</dbReference>
<evidence type="ECO:0000256" key="2">
    <source>
        <dbReference type="ARBA" id="ARBA00001946"/>
    </source>
</evidence>
<evidence type="ECO:0000256" key="4">
    <source>
        <dbReference type="ARBA" id="ARBA00012728"/>
    </source>
</evidence>
<keyword evidence="7 13" id="KW-0479">Metal-binding</keyword>
<accession>A0A6G1SFN0</accession>
<feature type="domain" description="Alpha-D-phosphohexomutase alpha/beta/alpha" evidence="14">
    <location>
        <begin position="16"/>
        <end position="152"/>
    </location>
</feature>
<keyword evidence="9" id="KW-0413">Isomerase</keyword>
<comment type="catalytic activity">
    <reaction evidence="1">
        <text>alpha-D-glucose 1-phosphate = alpha-D-glucose 6-phosphate</text>
        <dbReference type="Rhea" id="RHEA:23536"/>
        <dbReference type="ChEBI" id="CHEBI:58225"/>
        <dbReference type="ChEBI" id="CHEBI:58601"/>
        <dbReference type="EC" id="5.4.2.2"/>
    </reaction>
</comment>
<proteinExistence type="inferred from homology"/>
<dbReference type="FunFam" id="3.40.120.10:FF:000006">
    <property type="entry name" value="Phosphoglucomutase PgmA"/>
    <property type="match status" value="1"/>
</dbReference>
<dbReference type="InterPro" id="IPR005845">
    <property type="entry name" value="A-D-PHexomutase_a/b/a-II"/>
</dbReference>
<dbReference type="GO" id="GO:0005829">
    <property type="term" value="C:cytosol"/>
    <property type="evidence" value="ECO:0007669"/>
    <property type="project" value="TreeGrafter"/>
</dbReference>
<dbReference type="FunFam" id="3.40.120.10:FF:000004">
    <property type="entry name" value="Phosphoglucomutase 5"/>
    <property type="match status" value="1"/>
</dbReference>
<dbReference type="Gene3D" id="3.40.120.10">
    <property type="entry name" value="Alpha-D-Glucose-1,6-Bisphosphate, subunit A, domain 3"/>
    <property type="match status" value="3"/>
</dbReference>
<feature type="domain" description="Alpha-D-phosphohexomutase alpha/beta/alpha" evidence="15">
    <location>
        <begin position="212"/>
        <end position="299"/>
    </location>
</feature>
<organism evidence="17">
    <name type="scientific">Aceria tosichella</name>
    <name type="common">wheat curl mite</name>
    <dbReference type="NCBI Taxonomy" id="561515"/>
    <lineage>
        <taxon>Eukaryota</taxon>
        <taxon>Metazoa</taxon>
        <taxon>Ecdysozoa</taxon>
        <taxon>Arthropoda</taxon>
        <taxon>Chelicerata</taxon>
        <taxon>Arachnida</taxon>
        <taxon>Acari</taxon>
        <taxon>Acariformes</taxon>
        <taxon>Trombidiformes</taxon>
        <taxon>Prostigmata</taxon>
        <taxon>Eupodina</taxon>
        <taxon>Eriophyoidea</taxon>
        <taxon>Eriophyidae</taxon>
        <taxon>Eriophyinae</taxon>
        <taxon>Aceriini</taxon>
        <taxon>Aceria</taxon>
    </lineage>
</organism>
<evidence type="ECO:0000313" key="17">
    <source>
        <dbReference type="EMBL" id="MDE49208.1"/>
    </source>
</evidence>
<evidence type="ECO:0000256" key="1">
    <source>
        <dbReference type="ARBA" id="ARBA00000443"/>
    </source>
</evidence>
<evidence type="ECO:0000256" key="12">
    <source>
        <dbReference type="ARBA" id="ARBA00049409"/>
    </source>
</evidence>
<keyword evidence="6" id="KW-0597">Phosphoprotein</keyword>
<evidence type="ECO:0000259" key="14">
    <source>
        <dbReference type="Pfam" id="PF02878"/>
    </source>
</evidence>
<evidence type="ECO:0000256" key="9">
    <source>
        <dbReference type="ARBA" id="ARBA00023235"/>
    </source>
</evidence>
<feature type="domain" description="Alpha-D-phosphohexomutase alpha/beta/alpha" evidence="16">
    <location>
        <begin position="309"/>
        <end position="422"/>
    </location>
</feature>
<comment type="similarity">
    <text evidence="3 13">Belongs to the phosphohexose mutase family.</text>
</comment>
<dbReference type="FunFam" id="3.30.310.50:FF:000002">
    <property type="entry name" value="Phosphoglucomutase 5"/>
    <property type="match status" value="1"/>
</dbReference>
<dbReference type="InterPro" id="IPR045244">
    <property type="entry name" value="PGM"/>
</dbReference>
<dbReference type="NCBIfam" id="NF005737">
    <property type="entry name" value="PRK07564.1-1"/>
    <property type="match status" value="1"/>
</dbReference>
<evidence type="ECO:0000256" key="5">
    <source>
        <dbReference type="ARBA" id="ARBA00022526"/>
    </source>
</evidence>
<gene>
    <name evidence="17" type="primary">Pgm</name>
    <name evidence="17" type="ORF">g.10069</name>
</gene>
<evidence type="ECO:0000256" key="8">
    <source>
        <dbReference type="ARBA" id="ARBA00022842"/>
    </source>
</evidence>
<dbReference type="InterPro" id="IPR016066">
    <property type="entry name" value="A-D-PHexomutase_CS"/>
</dbReference>
<dbReference type="AlphaFoldDB" id="A0A6G1SFN0"/>
<evidence type="ECO:0000256" key="7">
    <source>
        <dbReference type="ARBA" id="ARBA00022723"/>
    </source>
</evidence>
<dbReference type="EMBL" id="GGYP01004437">
    <property type="protein sequence ID" value="MDE49208.1"/>
    <property type="molecule type" value="Transcribed_RNA"/>
</dbReference>
<reference evidence="17" key="1">
    <citation type="submission" date="2018-10" db="EMBL/GenBank/DDBJ databases">
        <title>Transcriptome assembly of Aceria tosichella (Wheat curl mite) Type 2.</title>
        <authorList>
            <person name="Scully E.D."/>
            <person name="Geib S.M."/>
            <person name="Palmer N.A."/>
            <person name="Gupta A.K."/>
            <person name="Sarath G."/>
            <person name="Tatineni S."/>
        </authorList>
    </citation>
    <scope>NUCLEOTIDE SEQUENCE</scope>
    <source>
        <strain evidence="17">LincolnNE</strain>
    </source>
</reference>
<dbReference type="InterPro" id="IPR036900">
    <property type="entry name" value="A-D-PHexomutase_C_sf"/>
</dbReference>
<evidence type="ECO:0000259" key="15">
    <source>
        <dbReference type="Pfam" id="PF02879"/>
    </source>
</evidence>
<dbReference type="PANTHER" id="PTHR22573">
    <property type="entry name" value="PHOSPHOHEXOMUTASE FAMILY MEMBER"/>
    <property type="match status" value="1"/>
</dbReference>
<dbReference type="PROSITE" id="PS00710">
    <property type="entry name" value="PGM_PMM"/>
    <property type="match status" value="1"/>
</dbReference>
<dbReference type="EC" id="5.4.2.2" evidence="4"/>
<evidence type="ECO:0000256" key="10">
    <source>
        <dbReference type="ARBA" id="ARBA00023277"/>
    </source>
</evidence>
<dbReference type="InterPro" id="IPR005841">
    <property type="entry name" value="Alpha-D-phosphohexomutase_SF"/>
</dbReference>
<comment type="catalytic activity">
    <reaction evidence="12">
        <text>O-phospho-L-seryl-[protein] + alpha-D-glucose 1-phosphate = alpha-D-glucose 1,6-bisphosphate + L-seryl-[protein]</text>
        <dbReference type="Rhea" id="RHEA:68748"/>
        <dbReference type="Rhea" id="RHEA-COMP:9863"/>
        <dbReference type="Rhea" id="RHEA-COMP:11604"/>
        <dbReference type="ChEBI" id="CHEBI:29999"/>
        <dbReference type="ChEBI" id="CHEBI:58392"/>
        <dbReference type="ChEBI" id="CHEBI:58601"/>
        <dbReference type="ChEBI" id="CHEBI:83421"/>
    </reaction>
</comment>
<comment type="catalytic activity">
    <reaction evidence="11">
        <text>alpha-D-glucose 1,6-bisphosphate + L-seryl-[protein] = O-phospho-L-seryl-[protein] + alpha-D-glucose 6-phosphate</text>
        <dbReference type="Rhea" id="RHEA:68752"/>
        <dbReference type="Rhea" id="RHEA-COMP:9863"/>
        <dbReference type="Rhea" id="RHEA-COMP:11604"/>
        <dbReference type="ChEBI" id="CHEBI:29999"/>
        <dbReference type="ChEBI" id="CHEBI:58225"/>
        <dbReference type="ChEBI" id="CHEBI:58392"/>
        <dbReference type="ChEBI" id="CHEBI:83421"/>
    </reaction>
</comment>
<dbReference type="GO" id="GO:0004614">
    <property type="term" value="F:phosphoglucomutase activity"/>
    <property type="evidence" value="ECO:0007669"/>
    <property type="project" value="UniProtKB-EC"/>
</dbReference>
<dbReference type="FunFam" id="3.40.120.10:FF:000005">
    <property type="entry name" value="Phosphoglucomutase 5"/>
    <property type="match status" value="1"/>
</dbReference>
<dbReference type="PANTHER" id="PTHR22573:SF2">
    <property type="entry name" value="PHOSPHOGLUCOMUTASE"/>
    <property type="match status" value="1"/>
</dbReference>
<dbReference type="GO" id="GO:0000287">
    <property type="term" value="F:magnesium ion binding"/>
    <property type="evidence" value="ECO:0007669"/>
    <property type="project" value="InterPro"/>
</dbReference>
<evidence type="ECO:0000256" key="6">
    <source>
        <dbReference type="ARBA" id="ARBA00022553"/>
    </source>
</evidence>
<evidence type="ECO:0000256" key="3">
    <source>
        <dbReference type="ARBA" id="ARBA00010231"/>
    </source>
</evidence>
<keyword evidence="5" id="KW-0313">Glucose metabolism</keyword>
<evidence type="ECO:0000256" key="11">
    <source>
        <dbReference type="ARBA" id="ARBA00049318"/>
    </source>
</evidence>
<evidence type="ECO:0000256" key="13">
    <source>
        <dbReference type="RuleBase" id="RU004326"/>
    </source>
</evidence>
<keyword evidence="10" id="KW-0119">Carbohydrate metabolism</keyword>
<dbReference type="Gene3D" id="3.30.310.50">
    <property type="entry name" value="Alpha-D-phosphohexomutase, C-terminal domain"/>
    <property type="match status" value="1"/>
</dbReference>
<sequence>MDSSVIEISTQAYGDQKPGTSGLRKRVVVFKQSNYVENFIQAILEAAQKPASLVVGGDGRYYSEEAIGKIINVCAANGVGKIVVPVGGILSTPAASALIRSLKADGGIILTASHNPGGPDGDFGIKYNTSNGGPAPESITNKIYEISKSLTTYKSLLKRAQVKLDQTGSFEVGNGCTVTVVDPVDNYLSLMKEVFDFDQLKRLFNPDTSKANGNTPSPFVMLADPMNGVVGPYARRILIEQLGAPESSLINSKPLVDFGGKHPDPNLTYAKDLVDKVKADKVIKMGVAFDGDGDRNMILGQEAFFVTPGDSLAIIAANVDKIKYFKTNTPKGFARSFPTSPAVDRVAQKLGVNCYETPTGWKFFGNLMDSQLMSLCGEESFGTGSDHIREKDGLWACLAWLSIMAATGKTVKELVEDHWKNYGRDYFCRYDFEECDASRCQAMIKELENLLVPSETGSKSSSLVGKKYCDGKYEVKETGNFEYVDPVDKSVTSKQGLFIKFTNGARIIVRLSGTGSSGATVRLYVSDYSKDKLFEDSQTYLKDLLEIAYAISKLPEFTGREKPTVIT</sequence>
<dbReference type="InterPro" id="IPR005844">
    <property type="entry name" value="A-D-PHexomutase_a/b/a-I"/>
</dbReference>
<dbReference type="GO" id="GO:0006006">
    <property type="term" value="P:glucose metabolic process"/>
    <property type="evidence" value="ECO:0007669"/>
    <property type="project" value="UniProtKB-KW"/>
</dbReference>
<keyword evidence="8 13" id="KW-0460">Magnesium</keyword>
<dbReference type="InterPro" id="IPR016055">
    <property type="entry name" value="A-D-PHexomutase_a/b/a-I/II/III"/>
</dbReference>
<dbReference type="SUPFAM" id="SSF55957">
    <property type="entry name" value="Phosphoglucomutase, C-terminal domain"/>
    <property type="match status" value="1"/>
</dbReference>
<dbReference type="Pfam" id="PF24947">
    <property type="entry name" value="PGM1_C_vert_fung"/>
    <property type="match status" value="1"/>
</dbReference>